<feature type="region of interest" description="Disordered" evidence="5">
    <location>
        <begin position="42"/>
        <end position="63"/>
    </location>
</feature>
<dbReference type="InterPro" id="IPR001969">
    <property type="entry name" value="Aspartic_peptidase_AS"/>
</dbReference>
<protein>
    <recommendedName>
        <fullName evidence="6">Peptidase A1 domain-containing protein</fullName>
    </recommendedName>
</protein>
<dbReference type="InterPro" id="IPR033121">
    <property type="entry name" value="PEPTIDASE_A1"/>
</dbReference>
<dbReference type="InterPro" id="IPR034164">
    <property type="entry name" value="Pepsin-like_dom"/>
</dbReference>
<dbReference type="PROSITE" id="PS00141">
    <property type="entry name" value="ASP_PROTEASE"/>
    <property type="match status" value="1"/>
</dbReference>
<dbReference type="PANTHER" id="PTHR47966:SF6">
    <property type="entry name" value="PEPTIDASE A1 DOMAIN-CONTAINING PROTEIN"/>
    <property type="match status" value="1"/>
</dbReference>
<comment type="similarity">
    <text evidence="1 4">Belongs to the peptidase A1 family.</text>
</comment>
<dbReference type="PRINTS" id="PR00792">
    <property type="entry name" value="PEPSIN"/>
</dbReference>
<feature type="compositionally biased region" description="Low complexity" evidence="5">
    <location>
        <begin position="112"/>
        <end position="135"/>
    </location>
</feature>
<evidence type="ECO:0000313" key="7">
    <source>
        <dbReference type="EMBL" id="KAA1123796.1"/>
    </source>
</evidence>
<dbReference type="GO" id="GO:0004190">
    <property type="term" value="F:aspartic-type endopeptidase activity"/>
    <property type="evidence" value="ECO:0007669"/>
    <property type="project" value="UniProtKB-KW"/>
</dbReference>
<proteinExistence type="inferred from homology"/>
<comment type="caution">
    <text evidence="7">The sequence shown here is derived from an EMBL/GenBank/DDBJ whole genome shotgun (WGS) entry which is preliminary data.</text>
</comment>
<feature type="active site" evidence="3">
    <location>
        <position position="194"/>
    </location>
</feature>
<dbReference type="PANTHER" id="PTHR47966">
    <property type="entry name" value="BETA-SITE APP-CLEAVING ENZYME, ISOFORM A-RELATED"/>
    <property type="match status" value="1"/>
</dbReference>
<name>A0A5B0RDB9_PUCGR</name>
<evidence type="ECO:0000256" key="2">
    <source>
        <dbReference type="ARBA" id="ARBA00022750"/>
    </source>
</evidence>
<gene>
    <name evidence="7" type="ORF">PGTUg99_020130</name>
</gene>
<dbReference type="SUPFAM" id="SSF50630">
    <property type="entry name" value="Acid proteases"/>
    <property type="match status" value="1"/>
</dbReference>
<dbReference type="InterPro" id="IPR021109">
    <property type="entry name" value="Peptidase_aspartic_dom_sf"/>
</dbReference>
<evidence type="ECO:0000256" key="1">
    <source>
        <dbReference type="ARBA" id="ARBA00007447"/>
    </source>
</evidence>
<evidence type="ECO:0000256" key="3">
    <source>
        <dbReference type="PIRSR" id="PIRSR601461-1"/>
    </source>
</evidence>
<dbReference type="EMBL" id="VDEP01000206">
    <property type="protein sequence ID" value="KAA1123796.1"/>
    <property type="molecule type" value="Genomic_DNA"/>
</dbReference>
<sequence length="478" mass="51186">MKDSTSRRRLKTIIIILTITITITTTTGLTTTTTTTTANTISLPLYRRRNQEEGEGEGPHNRLQFQRLKLISKYNSLPIQTDKQTTNNNNNNNKQQQELRLLQPRQISSLPLPSIPDSSLANNNNNNSNLSSSTSPIPPPSTTTANSNITYRGQSDGSGGVIGLQKILNFQADLEYFSPIFIGTPPQLLNVILDTGSSDLWIASANCSVSSGCAAGLGPRFDPLNSSSSSTSNTPFSIKYGSGSATGKMYSDNITFAGYKLPPQSFGKSIIGVFSMRETKGGSLILSSFLFFWSHPSAVVDTVSSELLSKDVSGLMGLGFQPLASSGVTPIWQSLMNNGSQSGGNVSFPGFTFSLTRYINTTRPGEVEPGGLFTLGTLNSSLIAPGEPINFISVPQNLQSYWLIPLDGLDVNGFPLNLNSQSSPNVAIDTGTTLIGGPANEVKQFYSQVVGSSPASGSYQDTYLNPPLSERKNCTDCE</sequence>
<feature type="region of interest" description="Disordered" evidence="5">
    <location>
        <begin position="112"/>
        <end position="152"/>
    </location>
</feature>
<evidence type="ECO:0000256" key="5">
    <source>
        <dbReference type="SAM" id="MobiDB-lite"/>
    </source>
</evidence>
<feature type="active site" evidence="3">
    <location>
        <position position="429"/>
    </location>
</feature>
<evidence type="ECO:0000313" key="8">
    <source>
        <dbReference type="Proteomes" id="UP000325313"/>
    </source>
</evidence>
<evidence type="ECO:0000256" key="4">
    <source>
        <dbReference type="RuleBase" id="RU000454"/>
    </source>
</evidence>
<accession>A0A5B0RDB9</accession>
<dbReference type="PROSITE" id="PS51767">
    <property type="entry name" value="PEPTIDASE_A1"/>
    <property type="match status" value="1"/>
</dbReference>
<dbReference type="Gene3D" id="2.40.70.10">
    <property type="entry name" value="Acid Proteases"/>
    <property type="match status" value="2"/>
</dbReference>
<reference evidence="7 8" key="1">
    <citation type="submission" date="2019-05" db="EMBL/GenBank/DDBJ databases">
        <title>Emergence of the Ug99 lineage of the wheat stem rust pathogen through somatic hybridization.</title>
        <authorList>
            <person name="Li F."/>
            <person name="Upadhyaya N.M."/>
            <person name="Sperschneider J."/>
            <person name="Matny O."/>
            <person name="Nguyen-Phuc H."/>
            <person name="Mago R."/>
            <person name="Raley C."/>
            <person name="Miller M.E."/>
            <person name="Silverstein K.A.T."/>
            <person name="Henningsen E."/>
            <person name="Hirsch C.D."/>
            <person name="Visser B."/>
            <person name="Pretorius Z.A."/>
            <person name="Steffenson B.J."/>
            <person name="Schwessinger B."/>
            <person name="Dodds P.N."/>
            <person name="Figueroa M."/>
        </authorList>
    </citation>
    <scope>NUCLEOTIDE SEQUENCE [LARGE SCALE GENOMIC DNA]</scope>
    <source>
        <strain evidence="7 8">Ug99</strain>
    </source>
</reference>
<dbReference type="CDD" id="cd05471">
    <property type="entry name" value="pepsin_like"/>
    <property type="match status" value="1"/>
</dbReference>
<keyword evidence="2 4" id="KW-0064">Aspartyl protease</keyword>
<dbReference type="AlphaFoldDB" id="A0A5B0RDB9"/>
<dbReference type="GO" id="GO:0006508">
    <property type="term" value="P:proteolysis"/>
    <property type="evidence" value="ECO:0007669"/>
    <property type="project" value="UniProtKB-KW"/>
</dbReference>
<keyword evidence="4" id="KW-0645">Protease</keyword>
<dbReference type="InterPro" id="IPR001461">
    <property type="entry name" value="Aspartic_peptidase_A1"/>
</dbReference>
<keyword evidence="4" id="KW-0378">Hydrolase</keyword>
<dbReference type="Proteomes" id="UP000325313">
    <property type="component" value="Unassembled WGS sequence"/>
</dbReference>
<feature type="domain" description="Peptidase A1" evidence="6">
    <location>
        <begin position="176"/>
        <end position="478"/>
    </location>
</feature>
<feature type="compositionally biased region" description="Basic and acidic residues" evidence="5">
    <location>
        <begin position="49"/>
        <end position="60"/>
    </location>
</feature>
<organism evidence="7 8">
    <name type="scientific">Puccinia graminis f. sp. tritici</name>
    <dbReference type="NCBI Taxonomy" id="56615"/>
    <lineage>
        <taxon>Eukaryota</taxon>
        <taxon>Fungi</taxon>
        <taxon>Dikarya</taxon>
        <taxon>Basidiomycota</taxon>
        <taxon>Pucciniomycotina</taxon>
        <taxon>Pucciniomycetes</taxon>
        <taxon>Pucciniales</taxon>
        <taxon>Pucciniaceae</taxon>
        <taxon>Puccinia</taxon>
    </lineage>
</organism>
<evidence type="ECO:0000259" key="6">
    <source>
        <dbReference type="PROSITE" id="PS51767"/>
    </source>
</evidence>
<dbReference type="Pfam" id="PF00026">
    <property type="entry name" value="Asp"/>
    <property type="match status" value="2"/>
</dbReference>